<dbReference type="AlphaFoldDB" id="A0A7Y9XTD5"/>
<feature type="chain" id="PRO_5030847368" description="Lipoprotein" evidence="1">
    <location>
        <begin position="19"/>
        <end position="167"/>
    </location>
</feature>
<proteinExistence type="predicted"/>
<evidence type="ECO:0008006" key="4">
    <source>
        <dbReference type="Google" id="ProtNLM"/>
    </source>
</evidence>
<keyword evidence="1" id="KW-0732">Signal</keyword>
<dbReference type="Proteomes" id="UP000522081">
    <property type="component" value="Unassembled WGS sequence"/>
</dbReference>
<reference evidence="2 3" key="1">
    <citation type="submission" date="2020-07" db="EMBL/GenBank/DDBJ databases">
        <title>Genomic Encyclopedia of Type Strains, Phase IV (KMG-IV): sequencing the most valuable type-strain genomes for metagenomic binning, comparative biology and taxonomic classification.</title>
        <authorList>
            <person name="Goeker M."/>
        </authorList>
    </citation>
    <scope>NUCLEOTIDE SEQUENCE [LARGE SCALE GENOMIC DNA]</scope>
    <source>
        <strain evidence="2 3">DSM 29043</strain>
    </source>
</reference>
<comment type="caution">
    <text evidence="2">The sequence shown here is derived from an EMBL/GenBank/DDBJ whole genome shotgun (WGS) entry which is preliminary data.</text>
</comment>
<evidence type="ECO:0000313" key="3">
    <source>
        <dbReference type="Proteomes" id="UP000522081"/>
    </source>
</evidence>
<evidence type="ECO:0000256" key="1">
    <source>
        <dbReference type="SAM" id="SignalP"/>
    </source>
</evidence>
<evidence type="ECO:0000313" key="2">
    <source>
        <dbReference type="EMBL" id="NYH94180.1"/>
    </source>
</evidence>
<sequence length="167" mass="17831">MIRWASCLLGLPAFMLSACDAQSPDEEGMDTRAIAQVEAAQDPVPPVEIVRLVPITFEDIEQSEAFGASCAFTASSQEPPVVIAMAEAAWLKPDGLMIQFSADTGSEELPYGARAHYDGREMSLDLQLSGEGERSGDETTDYSGRVTLRDAHGRLVYTAAGTVQCGA</sequence>
<name>A0A7Y9XTD5_9SPHN</name>
<accession>A0A7Y9XTD5</accession>
<dbReference type="EMBL" id="JACBZF010000001">
    <property type="protein sequence ID" value="NYH94180.1"/>
    <property type="molecule type" value="Genomic_DNA"/>
</dbReference>
<feature type="signal peptide" evidence="1">
    <location>
        <begin position="1"/>
        <end position="18"/>
    </location>
</feature>
<organism evidence="2 3">
    <name type="scientific">Novosphingobium marinum</name>
    <dbReference type="NCBI Taxonomy" id="1514948"/>
    <lineage>
        <taxon>Bacteria</taxon>
        <taxon>Pseudomonadati</taxon>
        <taxon>Pseudomonadota</taxon>
        <taxon>Alphaproteobacteria</taxon>
        <taxon>Sphingomonadales</taxon>
        <taxon>Sphingomonadaceae</taxon>
        <taxon>Novosphingobium</taxon>
    </lineage>
</organism>
<protein>
    <recommendedName>
        <fullName evidence="4">Lipoprotein</fullName>
    </recommendedName>
</protein>
<keyword evidence="3" id="KW-1185">Reference proteome</keyword>
<gene>
    <name evidence="2" type="ORF">FHS75_000485</name>
</gene>
<dbReference type="RefSeq" id="WP_179406120.1">
    <property type="nucleotide sequence ID" value="NZ_BMGF01000001.1"/>
</dbReference>
<dbReference type="PROSITE" id="PS51257">
    <property type="entry name" value="PROKAR_LIPOPROTEIN"/>
    <property type="match status" value="1"/>
</dbReference>